<evidence type="ECO:0000256" key="4">
    <source>
        <dbReference type="PROSITE-ProRule" id="PRU00335"/>
    </source>
</evidence>
<dbReference type="SUPFAM" id="SSF48498">
    <property type="entry name" value="Tetracyclin repressor-like, C-terminal domain"/>
    <property type="match status" value="1"/>
</dbReference>
<dbReference type="Proteomes" id="UP001165283">
    <property type="component" value="Unassembled WGS sequence"/>
</dbReference>
<evidence type="ECO:0000256" key="2">
    <source>
        <dbReference type="ARBA" id="ARBA00023125"/>
    </source>
</evidence>
<gene>
    <name evidence="6" type="ORF">KDL28_15690</name>
</gene>
<dbReference type="PANTHER" id="PTHR30055">
    <property type="entry name" value="HTH-TYPE TRANSCRIPTIONAL REGULATOR RUTR"/>
    <property type="match status" value="1"/>
</dbReference>
<keyword evidence="2 4" id="KW-0238">DNA-binding</keyword>
<reference evidence="6" key="1">
    <citation type="submission" date="2021-04" db="EMBL/GenBank/DDBJ databases">
        <title>Pseudonocardia sp. nov., isolated from sandy soil of mangrove forest.</title>
        <authorList>
            <person name="Zan Z."/>
            <person name="Huang R."/>
            <person name="Liu W."/>
        </authorList>
    </citation>
    <scope>NUCLEOTIDE SEQUENCE</scope>
    <source>
        <strain evidence="6">S2-4</strain>
    </source>
</reference>
<organism evidence="6 7">
    <name type="scientific">Pseudonocardia humida</name>
    <dbReference type="NCBI Taxonomy" id="2800819"/>
    <lineage>
        <taxon>Bacteria</taxon>
        <taxon>Bacillati</taxon>
        <taxon>Actinomycetota</taxon>
        <taxon>Actinomycetes</taxon>
        <taxon>Pseudonocardiales</taxon>
        <taxon>Pseudonocardiaceae</taxon>
        <taxon>Pseudonocardia</taxon>
    </lineage>
</organism>
<dbReference type="RefSeq" id="WP_252439290.1">
    <property type="nucleotide sequence ID" value="NZ_JAGSOV010000035.1"/>
</dbReference>
<dbReference type="InterPro" id="IPR041583">
    <property type="entry name" value="TetR_C_31"/>
</dbReference>
<comment type="caution">
    <text evidence="6">The sequence shown here is derived from an EMBL/GenBank/DDBJ whole genome shotgun (WGS) entry which is preliminary data.</text>
</comment>
<evidence type="ECO:0000313" key="7">
    <source>
        <dbReference type="Proteomes" id="UP001165283"/>
    </source>
</evidence>
<proteinExistence type="predicted"/>
<evidence type="ECO:0000259" key="5">
    <source>
        <dbReference type="PROSITE" id="PS50977"/>
    </source>
</evidence>
<dbReference type="Pfam" id="PF00440">
    <property type="entry name" value="TetR_N"/>
    <property type="match status" value="1"/>
</dbReference>
<feature type="DNA-binding region" description="H-T-H motif" evidence="4">
    <location>
        <begin position="18"/>
        <end position="37"/>
    </location>
</feature>
<dbReference type="EMBL" id="JAGSOV010000035">
    <property type="protein sequence ID" value="MCO1656500.1"/>
    <property type="molecule type" value="Genomic_DNA"/>
</dbReference>
<keyword evidence="7" id="KW-1185">Reference proteome</keyword>
<keyword evidence="3" id="KW-0804">Transcription</keyword>
<evidence type="ECO:0000256" key="1">
    <source>
        <dbReference type="ARBA" id="ARBA00023015"/>
    </source>
</evidence>
<dbReference type="Gene3D" id="1.10.357.10">
    <property type="entry name" value="Tetracycline Repressor, domain 2"/>
    <property type="match status" value="1"/>
</dbReference>
<dbReference type="PROSITE" id="PS50977">
    <property type="entry name" value="HTH_TETR_2"/>
    <property type="match status" value="1"/>
</dbReference>
<dbReference type="InterPro" id="IPR009057">
    <property type="entry name" value="Homeodomain-like_sf"/>
</dbReference>
<evidence type="ECO:0000256" key="3">
    <source>
        <dbReference type="ARBA" id="ARBA00023163"/>
    </source>
</evidence>
<accession>A0ABT1A0H1</accession>
<dbReference type="InterPro" id="IPR050109">
    <property type="entry name" value="HTH-type_TetR-like_transc_reg"/>
</dbReference>
<dbReference type="InterPro" id="IPR036271">
    <property type="entry name" value="Tet_transcr_reg_TetR-rel_C_sf"/>
</dbReference>
<dbReference type="SUPFAM" id="SSF46689">
    <property type="entry name" value="Homeodomain-like"/>
    <property type="match status" value="1"/>
</dbReference>
<protein>
    <submittedName>
        <fullName evidence="6">TetR family transcriptional regulator</fullName>
    </submittedName>
</protein>
<keyword evidence="1" id="KW-0805">Transcription regulation</keyword>
<dbReference type="InterPro" id="IPR001647">
    <property type="entry name" value="HTH_TetR"/>
</dbReference>
<feature type="domain" description="HTH tetR-type" evidence="5">
    <location>
        <begin position="1"/>
        <end position="55"/>
    </location>
</feature>
<evidence type="ECO:0000313" key="6">
    <source>
        <dbReference type="EMBL" id="MCO1656500.1"/>
    </source>
</evidence>
<name>A0ABT1A0H1_9PSEU</name>
<dbReference type="Pfam" id="PF17940">
    <property type="entry name" value="TetR_C_31"/>
    <property type="match status" value="1"/>
</dbReference>
<sequence>MSDAVLAIAADRGFTAVTIRAVAERVGGSTSAVTHYIAGRDELLRHAVQREIATRKTEAEAAVTGLSGAAGLQALVRWAAADLNDQVRRFWLALLIAAPAEPVLRAELDGFNRWWDTLMRGFVAESGVPDPDVVTDTLDVVVNGMIIARLEESGPVDPARRDRVLDRVWAALGLPAWRRGRR</sequence>
<dbReference type="PANTHER" id="PTHR30055:SF234">
    <property type="entry name" value="HTH-TYPE TRANSCRIPTIONAL REGULATOR BETI"/>
    <property type="match status" value="1"/>
</dbReference>